<dbReference type="CDD" id="cd15482">
    <property type="entry name" value="Sialidase_non-viral"/>
    <property type="match status" value="1"/>
</dbReference>
<evidence type="ECO:0000313" key="2">
    <source>
        <dbReference type="EMBL" id="RKF12555.1"/>
    </source>
</evidence>
<dbReference type="SUPFAM" id="SSF110296">
    <property type="entry name" value="Oligoxyloglucan reducing end-specific cellobiohydrolase"/>
    <property type="match status" value="1"/>
</dbReference>
<gene>
    <name evidence="2" type="ORF">D6850_17525</name>
</gene>
<dbReference type="Gene3D" id="2.130.10.10">
    <property type="entry name" value="YVTN repeat-like/Quinoprotein amine dehydrogenase"/>
    <property type="match status" value="2"/>
</dbReference>
<keyword evidence="3" id="KW-1185">Reference proteome</keyword>
<dbReference type="AlphaFoldDB" id="A0A3A8ARL9"/>
<feature type="region of interest" description="Disordered" evidence="1">
    <location>
        <begin position="1"/>
        <end position="24"/>
    </location>
</feature>
<proteinExistence type="predicted"/>
<comment type="caution">
    <text evidence="2">The sequence shown here is derived from an EMBL/GenBank/DDBJ whole genome shotgun (WGS) entry which is preliminary data.</text>
</comment>
<organism evidence="2 3">
    <name type="scientific">Roseovarius spongiae</name>
    <dbReference type="NCBI Taxonomy" id="2320272"/>
    <lineage>
        <taxon>Bacteria</taxon>
        <taxon>Pseudomonadati</taxon>
        <taxon>Pseudomonadota</taxon>
        <taxon>Alphaproteobacteria</taxon>
        <taxon>Rhodobacterales</taxon>
        <taxon>Roseobacteraceae</taxon>
        <taxon>Roseovarius</taxon>
    </lineage>
</organism>
<dbReference type="Proteomes" id="UP000281128">
    <property type="component" value="Unassembled WGS sequence"/>
</dbReference>
<accession>A0A3A8ARL9</accession>
<evidence type="ECO:0000256" key="1">
    <source>
        <dbReference type="SAM" id="MobiDB-lite"/>
    </source>
</evidence>
<dbReference type="InterPro" id="IPR015943">
    <property type="entry name" value="WD40/YVTN_repeat-like_dom_sf"/>
</dbReference>
<dbReference type="EMBL" id="RAPE01000007">
    <property type="protein sequence ID" value="RKF12555.1"/>
    <property type="molecule type" value="Genomic_DNA"/>
</dbReference>
<sequence>MASPDGGRSWHERPTPAPFSSIATHPARPGRVLAGLAQEGVAVSDDGGATWLRRSEGLAPGEVTAVIVAAGNPNMFYVAIRGDGLWKSEDTGKTWSLAMDRPWLDEAERDPLALASVDLETGMGGIWIYAGTEKGLTRVPDCFCRWQDVQPGNAMDALVTGDAPPAEAPLPSDEPILSLVSAPTAPSTLFAALPSGVWTSQDGGVVWAHKAKGQGRAVAVHPTDENHVVAILDGNLKLSRDGGATWTTIAVA</sequence>
<dbReference type="OrthoDB" id="9764804at2"/>
<name>A0A3A8ARL9_9RHOB</name>
<evidence type="ECO:0000313" key="3">
    <source>
        <dbReference type="Proteomes" id="UP000281128"/>
    </source>
</evidence>
<reference evidence="2 3" key="1">
    <citation type="submission" date="2018-09" db="EMBL/GenBank/DDBJ databases">
        <title>Roseovarius spongiae sp. nov., isolated from a marine sponge.</title>
        <authorList>
            <person name="Zhuang L."/>
            <person name="Luo L."/>
        </authorList>
    </citation>
    <scope>NUCLEOTIDE SEQUENCE [LARGE SCALE GENOMIC DNA]</scope>
    <source>
        <strain evidence="2 3">HN-E21</strain>
    </source>
</reference>
<protein>
    <submittedName>
        <fullName evidence="2">Exo-alpha-sialidase</fullName>
    </submittedName>
</protein>